<comment type="caution">
    <text evidence="2">The sequence shown here is derived from an EMBL/GenBank/DDBJ whole genome shotgun (WGS) entry which is preliminary data.</text>
</comment>
<proteinExistence type="predicted"/>
<feature type="region of interest" description="Disordered" evidence="1">
    <location>
        <begin position="317"/>
        <end position="338"/>
    </location>
</feature>
<dbReference type="EMBL" id="BARS01008553">
    <property type="protein sequence ID" value="GAF80456.1"/>
    <property type="molecule type" value="Genomic_DNA"/>
</dbReference>
<feature type="non-terminal residue" evidence="2">
    <location>
        <position position="366"/>
    </location>
</feature>
<dbReference type="AlphaFoldDB" id="X0SZC7"/>
<gene>
    <name evidence="2" type="ORF">S01H1_16280</name>
</gene>
<dbReference type="Gene3D" id="2.60.120.260">
    <property type="entry name" value="Galactose-binding domain-like"/>
    <property type="match status" value="1"/>
</dbReference>
<reference evidence="2" key="1">
    <citation type="journal article" date="2014" name="Front. Microbiol.">
        <title>High frequency of phylogenetically diverse reductive dehalogenase-homologous genes in deep subseafloor sedimentary metagenomes.</title>
        <authorList>
            <person name="Kawai M."/>
            <person name="Futagami T."/>
            <person name="Toyoda A."/>
            <person name="Takaki Y."/>
            <person name="Nishi S."/>
            <person name="Hori S."/>
            <person name="Arai W."/>
            <person name="Tsubouchi T."/>
            <person name="Morono Y."/>
            <person name="Uchiyama I."/>
            <person name="Ito T."/>
            <person name="Fujiyama A."/>
            <person name="Inagaki F."/>
            <person name="Takami H."/>
        </authorList>
    </citation>
    <scope>NUCLEOTIDE SEQUENCE</scope>
    <source>
        <strain evidence="2">Expedition CK06-06</strain>
    </source>
</reference>
<protein>
    <submittedName>
        <fullName evidence="2">Uncharacterized protein</fullName>
    </submittedName>
</protein>
<organism evidence="2">
    <name type="scientific">marine sediment metagenome</name>
    <dbReference type="NCBI Taxonomy" id="412755"/>
    <lineage>
        <taxon>unclassified sequences</taxon>
        <taxon>metagenomes</taxon>
        <taxon>ecological metagenomes</taxon>
    </lineage>
</organism>
<evidence type="ECO:0000313" key="2">
    <source>
        <dbReference type="EMBL" id="GAF80456.1"/>
    </source>
</evidence>
<sequence>LGVVSGGGWSQGVGPDCPIESGTYEFSDGTTGDVADIAGWLGYDRQGWIDFGGYGNRDQTTGNLQGCVAAQGNHTEGGRQQYAVNGSNWGNNTAGGLIVSDASLGNVKGGIYTLSMFARGAAFPPVLELLVDGVIIMPTSSVDPNLSGDWQEFSRTYNTLPSGELTIVLGVGRPLPDGATGTQSRFDDVSLSYELVDQATNLIPADGATDLCRNNVVLSWMPGMYADKHDVYFGTTFGDVNDANNLDPKGPDEVYRAQQYAVSYPVPETLDFGQTYYWRINEVNDACEPYLWIGGIWQFTVEPIAYPIAGDEITATASSSNSASEGPENTINGSGLDANDLHSTVATDMWLSGSHPPGEACIEYEF</sequence>
<name>X0SZC7_9ZZZZ</name>
<accession>X0SZC7</accession>
<evidence type="ECO:0000256" key="1">
    <source>
        <dbReference type="SAM" id="MobiDB-lite"/>
    </source>
</evidence>
<feature type="non-terminal residue" evidence="2">
    <location>
        <position position="1"/>
    </location>
</feature>